<evidence type="ECO:0000256" key="1">
    <source>
        <dbReference type="ARBA" id="ARBA00004651"/>
    </source>
</evidence>
<feature type="transmembrane region" description="Helical" evidence="7">
    <location>
        <begin position="185"/>
        <end position="210"/>
    </location>
</feature>
<evidence type="ECO:0000256" key="5">
    <source>
        <dbReference type="ARBA" id="ARBA00022989"/>
    </source>
</evidence>
<evidence type="ECO:0000256" key="6">
    <source>
        <dbReference type="ARBA" id="ARBA00023136"/>
    </source>
</evidence>
<feature type="domain" description="ABC transmembrane type-1" evidence="8">
    <location>
        <begin position="98"/>
        <end position="319"/>
    </location>
</feature>
<keyword evidence="3" id="KW-1003">Cell membrane</keyword>
<name>A0A3D9KI68_9BACL</name>
<dbReference type="AlphaFoldDB" id="A0A3D9KI68"/>
<feature type="transmembrane region" description="Helical" evidence="7">
    <location>
        <begin position="102"/>
        <end position="126"/>
    </location>
</feature>
<feature type="transmembrane region" description="Helical" evidence="7">
    <location>
        <begin position="38"/>
        <end position="61"/>
    </location>
</feature>
<dbReference type="CDD" id="cd06261">
    <property type="entry name" value="TM_PBP2"/>
    <property type="match status" value="1"/>
</dbReference>
<dbReference type="PANTHER" id="PTHR30193:SF44">
    <property type="entry name" value="LACTOSE TRANSPORT SYSTEM PERMEASE PROTEIN LACF"/>
    <property type="match status" value="1"/>
</dbReference>
<protein>
    <submittedName>
        <fullName evidence="9">Putative aldouronate transport system permease protein</fullName>
    </submittedName>
</protein>
<sequence length="329" mass="37284">MEKQGTMTLAERSIGVRPGNKQRRSKTPLWRDMLRSPFLYIIALPGLLLYLVFSYIPMYGIIIAFKKFNIREGIMGSEWVGFSNFTFFLKSGDIGRIVYNTLFLNVLFITATTFFAVLTAMLLNEVRHKYYKRVSQSIIFLPFFMSWVVVSMMVNAMLSGRNPTVNVWLEALGLPPVDWMFSPVLWPWILTVIRVWQATGYGTIIYLATISSIPGEMYEAARMDGASRRQIMGRITLPMLVPTISILTLLSVGRIFYGDFGMIYALLGDNPILYSTTDVIDTYVFRALRTLNNFGMSAAVGLAQSVMGLVLILTVNMIVRRVSKESSLF</sequence>
<comment type="caution">
    <text evidence="9">The sequence shown here is derived from an EMBL/GenBank/DDBJ whole genome shotgun (WGS) entry which is preliminary data.</text>
</comment>
<dbReference type="InterPro" id="IPR035906">
    <property type="entry name" value="MetI-like_sf"/>
</dbReference>
<dbReference type="PROSITE" id="PS50928">
    <property type="entry name" value="ABC_TM1"/>
    <property type="match status" value="1"/>
</dbReference>
<proteinExistence type="inferred from homology"/>
<feature type="transmembrane region" description="Helical" evidence="7">
    <location>
        <begin position="231"/>
        <end position="257"/>
    </location>
</feature>
<keyword evidence="2 7" id="KW-0813">Transport</keyword>
<dbReference type="GO" id="GO:0055085">
    <property type="term" value="P:transmembrane transport"/>
    <property type="evidence" value="ECO:0007669"/>
    <property type="project" value="InterPro"/>
</dbReference>
<keyword evidence="10" id="KW-1185">Reference proteome</keyword>
<dbReference type="SUPFAM" id="SSF161098">
    <property type="entry name" value="MetI-like"/>
    <property type="match status" value="1"/>
</dbReference>
<evidence type="ECO:0000256" key="3">
    <source>
        <dbReference type="ARBA" id="ARBA00022475"/>
    </source>
</evidence>
<keyword evidence="4 7" id="KW-0812">Transmembrane</keyword>
<gene>
    <name evidence="9" type="ORF">DFP98_104279</name>
</gene>
<feature type="transmembrane region" description="Helical" evidence="7">
    <location>
        <begin position="138"/>
        <end position="158"/>
    </location>
</feature>
<dbReference type="Gene3D" id="1.10.3720.10">
    <property type="entry name" value="MetI-like"/>
    <property type="match status" value="1"/>
</dbReference>
<keyword evidence="5 7" id="KW-1133">Transmembrane helix</keyword>
<dbReference type="InterPro" id="IPR000515">
    <property type="entry name" value="MetI-like"/>
</dbReference>
<accession>A0A3D9KI68</accession>
<evidence type="ECO:0000256" key="4">
    <source>
        <dbReference type="ARBA" id="ARBA00022692"/>
    </source>
</evidence>
<evidence type="ECO:0000256" key="7">
    <source>
        <dbReference type="RuleBase" id="RU363032"/>
    </source>
</evidence>
<dbReference type="Pfam" id="PF00528">
    <property type="entry name" value="BPD_transp_1"/>
    <property type="match status" value="1"/>
</dbReference>
<keyword evidence="6 7" id="KW-0472">Membrane</keyword>
<dbReference type="InterPro" id="IPR051393">
    <property type="entry name" value="ABC_transporter_permease"/>
</dbReference>
<organism evidence="9 10">
    <name type="scientific">Cohnella phaseoli</name>
    <dbReference type="NCBI Taxonomy" id="456490"/>
    <lineage>
        <taxon>Bacteria</taxon>
        <taxon>Bacillati</taxon>
        <taxon>Bacillota</taxon>
        <taxon>Bacilli</taxon>
        <taxon>Bacillales</taxon>
        <taxon>Paenibacillaceae</taxon>
        <taxon>Cohnella</taxon>
    </lineage>
</organism>
<reference evidence="9 10" key="1">
    <citation type="submission" date="2018-07" db="EMBL/GenBank/DDBJ databases">
        <title>Genomic Encyclopedia of Type Strains, Phase III (KMG-III): the genomes of soil and plant-associated and newly described type strains.</title>
        <authorList>
            <person name="Whitman W."/>
        </authorList>
    </citation>
    <scope>NUCLEOTIDE SEQUENCE [LARGE SCALE GENOMIC DNA]</scope>
    <source>
        <strain evidence="9 10">CECT 7287</strain>
    </source>
</reference>
<dbReference type="EMBL" id="QRDZ01000004">
    <property type="protein sequence ID" value="RED85574.1"/>
    <property type="molecule type" value="Genomic_DNA"/>
</dbReference>
<comment type="subcellular location">
    <subcellularLocation>
        <location evidence="1 7">Cell membrane</location>
        <topology evidence="1 7">Multi-pass membrane protein</topology>
    </subcellularLocation>
</comment>
<evidence type="ECO:0000259" key="8">
    <source>
        <dbReference type="PROSITE" id="PS50928"/>
    </source>
</evidence>
<dbReference type="RefSeq" id="WP_246016445.1">
    <property type="nucleotide sequence ID" value="NZ_QRDZ01000004.1"/>
</dbReference>
<dbReference type="PANTHER" id="PTHR30193">
    <property type="entry name" value="ABC TRANSPORTER PERMEASE PROTEIN"/>
    <property type="match status" value="1"/>
</dbReference>
<comment type="similarity">
    <text evidence="7">Belongs to the binding-protein-dependent transport system permease family.</text>
</comment>
<evidence type="ECO:0000313" key="9">
    <source>
        <dbReference type="EMBL" id="RED85574.1"/>
    </source>
</evidence>
<dbReference type="Proteomes" id="UP000256977">
    <property type="component" value="Unassembled WGS sequence"/>
</dbReference>
<evidence type="ECO:0000313" key="10">
    <source>
        <dbReference type="Proteomes" id="UP000256977"/>
    </source>
</evidence>
<dbReference type="GO" id="GO:0005886">
    <property type="term" value="C:plasma membrane"/>
    <property type="evidence" value="ECO:0007669"/>
    <property type="project" value="UniProtKB-SubCell"/>
</dbReference>
<feature type="transmembrane region" description="Helical" evidence="7">
    <location>
        <begin position="294"/>
        <end position="319"/>
    </location>
</feature>
<evidence type="ECO:0000256" key="2">
    <source>
        <dbReference type="ARBA" id="ARBA00022448"/>
    </source>
</evidence>